<reference evidence="3 4" key="1">
    <citation type="submission" date="2024-06" db="EMBL/GenBank/DDBJ databases">
        <title>Caproicibacterium argilliputei sp. nov, a novel caproic acid producing anaerobic bacterium isolated from pit mud.</title>
        <authorList>
            <person name="Xia S."/>
        </authorList>
    </citation>
    <scope>NUCLEOTIDE SEQUENCE [LARGE SCALE GENOMIC DNA]</scope>
    <source>
        <strain evidence="3 4">ZCY20-5</strain>
    </source>
</reference>
<dbReference type="RefSeq" id="WP_275845823.1">
    <property type="nucleotide sequence ID" value="NZ_CP135996.1"/>
</dbReference>
<accession>A0AA97DAU0</accession>
<dbReference type="InterPro" id="IPR055178">
    <property type="entry name" value="RsdA/BaiN/AoA(So)-like_dom"/>
</dbReference>
<dbReference type="SUPFAM" id="SSF160996">
    <property type="entry name" value="HI0933 insert domain-like"/>
    <property type="match status" value="1"/>
</dbReference>
<dbReference type="KEGG" id="carl:PXC00_06040"/>
<dbReference type="Gene3D" id="3.50.50.60">
    <property type="entry name" value="FAD/NAD(P)-binding domain"/>
    <property type="match status" value="2"/>
</dbReference>
<dbReference type="Proteomes" id="UP001300604">
    <property type="component" value="Chromosome"/>
</dbReference>
<name>A0AA97DAU0_9FIRM</name>
<dbReference type="PANTHER" id="PTHR42887:SF2">
    <property type="entry name" value="OS12G0638800 PROTEIN"/>
    <property type="match status" value="1"/>
</dbReference>
<evidence type="ECO:0000259" key="2">
    <source>
        <dbReference type="Pfam" id="PF22780"/>
    </source>
</evidence>
<dbReference type="InterPro" id="IPR036188">
    <property type="entry name" value="FAD/NAD-bd_sf"/>
</dbReference>
<dbReference type="InterPro" id="IPR057661">
    <property type="entry name" value="RsdA/BaiN/AoA(So)_Rossmann"/>
</dbReference>
<feature type="domain" description="RsdA/BaiN/AoA(So)-like insert" evidence="2">
    <location>
        <begin position="189"/>
        <end position="273"/>
    </location>
</feature>
<organism evidence="3 4">
    <name type="scientific">Caproicibacterium argilliputei</name>
    <dbReference type="NCBI Taxonomy" id="3030016"/>
    <lineage>
        <taxon>Bacteria</taxon>
        <taxon>Bacillati</taxon>
        <taxon>Bacillota</taxon>
        <taxon>Clostridia</taxon>
        <taxon>Eubacteriales</taxon>
        <taxon>Oscillospiraceae</taxon>
        <taxon>Caproicibacterium</taxon>
    </lineage>
</organism>
<dbReference type="InterPro" id="IPR004792">
    <property type="entry name" value="BaiN-like"/>
</dbReference>
<evidence type="ECO:0000313" key="3">
    <source>
        <dbReference type="EMBL" id="WOC33424.1"/>
    </source>
</evidence>
<reference evidence="4" key="3">
    <citation type="submission" date="2024-06" db="EMBL/GenBank/DDBJ databases">
        <authorList>
            <person name="Zeng C."/>
        </authorList>
    </citation>
    <scope>NUCLEOTIDE SEQUENCE [LARGE SCALE GENOMIC DNA]</scope>
    <source>
        <strain evidence="4">ZCY20-5</strain>
    </source>
</reference>
<keyword evidence="4" id="KW-1185">Reference proteome</keyword>
<dbReference type="Pfam" id="PF03486">
    <property type="entry name" value="HI0933_like"/>
    <property type="match status" value="1"/>
</dbReference>
<dbReference type="AlphaFoldDB" id="A0AA97DAU0"/>
<reference evidence="4" key="2">
    <citation type="submission" date="2024-06" db="EMBL/GenBank/DDBJ databases">
        <title>Caproicibacterium argilliputei sp. nov, a novel caproic acid producing anaerobic bacterium isolated from pit mud.</title>
        <authorList>
            <person name="Zeng C."/>
        </authorList>
    </citation>
    <scope>NUCLEOTIDE SEQUENCE [LARGE SCALE GENOMIC DNA]</scope>
    <source>
        <strain evidence="4">ZCY20-5</strain>
    </source>
</reference>
<proteinExistence type="predicted"/>
<protein>
    <submittedName>
        <fullName evidence="3">Aminoacetone oxidase family FAD-binding enzyme</fullName>
    </submittedName>
</protein>
<feature type="domain" description="RsdA/BaiN/AoA(So)-like Rossmann fold-like" evidence="1">
    <location>
        <begin position="7"/>
        <end position="364"/>
    </location>
</feature>
<gene>
    <name evidence="3" type="ORF">PXC00_06040</name>
</gene>
<dbReference type="EMBL" id="CP135996">
    <property type="protein sequence ID" value="WOC33424.1"/>
    <property type="molecule type" value="Genomic_DNA"/>
</dbReference>
<sequence length="372" mass="40189">MPKTYTLAVIGGGASGLLGAVRAAQLLGGKQVILLEAAPRVGKKLLATGNGRCNLTNLRVDVCHYHGDTVRAQKLLTAFPPQRILAYFQQLGLLCREQSEGRVYPYSMQSATVLNVLRGQLSCLGVAEQCGFAVQTIQRRHGDYRVQAKTGECVLAKYLLLSTGGLAQAGAENGYSLLEQLHHSTTPLKPALAPVRVREVRLVRSLKGVRTQAAVTLSHGGKVLRQTKGEVQFTEHGLSGICIFELSRDALPGDVISLDLVPEYSLPQLQKLTGGRLDGVLHKALAQVCPFEQCKHFCFTVEQAEDFRHAQVTAGGVPLEQLDNTCQSLFSPGVWLTGELLNVDGDCGGFNLHWAWSTALCAAQAIFEEAHP</sequence>
<dbReference type="PANTHER" id="PTHR42887">
    <property type="entry name" value="OS12G0638800 PROTEIN"/>
    <property type="match status" value="1"/>
</dbReference>
<evidence type="ECO:0000313" key="4">
    <source>
        <dbReference type="Proteomes" id="UP001300604"/>
    </source>
</evidence>
<evidence type="ECO:0000259" key="1">
    <source>
        <dbReference type="Pfam" id="PF03486"/>
    </source>
</evidence>
<dbReference type="NCBIfam" id="TIGR00275">
    <property type="entry name" value="aminoacetone oxidase family FAD-binding enzyme"/>
    <property type="match status" value="1"/>
</dbReference>
<dbReference type="SUPFAM" id="SSF51905">
    <property type="entry name" value="FAD/NAD(P)-binding domain"/>
    <property type="match status" value="1"/>
</dbReference>
<dbReference type="Pfam" id="PF22780">
    <property type="entry name" value="HI0933_like_1st"/>
    <property type="match status" value="1"/>
</dbReference>